<sequence>MKKMWTLKNAAVAVLGALFLGGICKLGIFFSVMLGISLFLLLPGIMSGLQKERESSERFLEVCIYLEQMEGAYRKNRRIYQSLLETEMLFRDGKMKEVLQKAVREYEKEDAGADVSKKALSIIEEAYGCEQMELMHDFFLRNEARGGNPEKAIGILDKRRNAWIEATEKCMSEKKNMLISVILSTVILFIVSEALMFFLPNEMNVMTKMPERFAVVIEISCLLCLIRRAIKKNAADWLEKNSERPEKDIKREYLFIENYDAKRVLFSSIKWACLPAGLMLLSYLLSKSFLSFAIGFPITILMLNQHKLDYALKKKRIKKEIERDYPKWLLGVILFMETESVQGAVFKSKDTAPNILKYPLEKMWETLQKFPTKPDAYFQFLEDYDVPRVHESMKLLYAISTGKGGNTKEQMLQIVEKNNTMTMQSERMKNDNKVAGMMGYLFYPVLPVGVKMMADMFLMMLTLYQNMGQVL</sequence>
<keyword evidence="1" id="KW-0812">Transmembrane</keyword>
<name>A0ABV1HBV3_9FIRM</name>
<protein>
    <recommendedName>
        <fullName evidence="4">Type II secretion system protein GspF domain-containing protein</fullName>
    </recommendedName>
</protein>
<dbReference type="Proteomes" id="UP001454489">
    <property type="component" value="Unassembled WGS sequence"/>
</dbReference>
<keyword evidence="3" id="KW-1185">Reference proteome</keyword>
<dbReference type="EMBL" id="JBBMEX010000004">
    <property type="protein sequence ID" value="MEQ2557193.1"/>
    <property type="molecule type" value="Genomic_DNA"/>
</dbReference>
<evidence type="ECO:0008006" key="4">
    <source>
        <dbReference type="Google" id="ProtNLM"/>
    </source>
</evidence>
<keyword evidence="1" id="KW-1133">Transmembrane helix</keyword>
<feature type="transmembrane region" description="Helical" evidence="1">
    <location>
        <begin position="31"/>
        <end position="49"/>
    </location>
</feature>
<keyword evidence="1" id="KW-0472">Membrane</keyword>
<dbReference type="RefSeq" id="WP_353530285.1">
    <property type="nucleotide sequence ID" value="NZ_JBBMEX010000004.1"/>
</dbReference>
<evidence type="ECO:0000313" key="3">
    <source>
        <dbReference type="Proteomes" id="UP001454489"/>
    </source>
</evidence>
<feature type="transmembrane region" description="Helical" evidence="1">
    <location>
        <begin position="440"/>
        <end position="464"/>
    </location>
</feature>
<organism evidence="2 3">
    <name type="scientific">Maccoyibacter intestinihominis</name>
    <dbReference type="NCBI Taxonomy" id="3133499"/>
    <lineage>
        <taxon>Bacteria</taxon>
        <taxon>Bacillati</taxon>
        <taxon>Bacillota</taxon>
        <taxon>Clostridia</taxon>
        <taxon>Lachnospirales</taxon>
        <taxon>Lachnospiraceae</taxon>
        <taxon>Maccoyibacter</taxon>
    </lineage>
</organism>
<accession>A0ABV1HBV3</accession>
<feature type="transmembrane region" description="Helical" evidence="1">
    <location>
        <begin position="178"/>
        <end position="200"/>
    </location>
</feature>
<comment type="caution">
    <text evidence="2">The sequence shown here is derived from an EMBL/GenBank/DDBJ whole genome shotgun (WGS) entry which is preliminary data.</text>
</comment>
<gene>
    <name evidence="2" type="ORF">WMO43_04785</name>
</gene>
<evidence type="ECO:0000256" key="1">
    <source>
        <dbReference type="SAM" id="Phobius"/>
    </source>
</evidence>
<proteinExistence type="predicted"/>
<feature type="transmembrane region" description="Helical" evidence="1">
    <location>
        <begin position="289"/>
        <end position="306"/>
    </location>
</feature>
<evidence type="ECO:0000313" key="2">
    <source>
        <dbReference type="EMBL" id="MEQ2557193.1"/>
    </source>
</evidence>
<reference evidence="2 3" key="1">
    <citation type="submission" date="2024-03" db="EMBL/GenBank/DDBJ databases">
        <title>Human intestinal bacterial collection.</title>
        <authorList>
            <person name="Pauvert C."/>
            <person name="Hitch T.C.A."/>
            <person name="Clavel T."/>
        </authorList>
    </citation>
    <scope>NUCLEOTIDE SEQUENCE [LARGE SCALE GENOMIC DNA]</scope>
    <source>
        <strain evidence="2 3">CLA-AA-H185</strain>
    </source>
</reference>